<keyword evidence="2" id="KW-1185">Reference proteome</keyword>
<dbReference type="EMBL" id="JALLPJ020000396">
    <property type="protein sequence ID" value="KAL3793375.1"/>
    <property type="molecule type" value="Genomic_DNA"/>
</dbReference>
<proteinExistence type="predicted"/>
<reference evidence="1 2" key="1">
    <citation type="submission" date="2024-10" db="EMBL/GenBank/DDBJ databases">
        <title>Updated reference genomes for cyclostephanoid diatoms.</title>
        <authorList>
            <person name="Roberts W.R."/>
            <person name="Alverson A.J."/>
        </authorList>
    </citation>
    <scope>NUCLEOTIDE SEQUENCE [LARGE SCALE GENOMIC DNA]</scope>
    <source>
        <strain evidence="1 2">AJA010-31</strain>
    </source>
</reference>
<dbReference type="Proteomes" id="UP001530400">
    <property type="component" value="Unassembled WGS sequence"/>
</dbReference>
<dbReference type="AlphaFoldDB" id="A0ABD3PZ81"/>
<sequence>MAHSRKINTKTKYFRRMWWFAPLTATLFYNKVTYTDAFSSQTTRSERIAILPGRTSYHRCSALFSSKPPSQPEFLKGRPSTPGFKPGQFERLTSWAMSQDSNRAIVTEYDPDGLWLWTQWEGTIREMTFSNVCISLFWALVVDLYAYQHYTLYLIATAAVNGGDVATLVDNLEWTSFEIPHSGDPIIDTFQSLNSLWEYQLQLTTFTLSFFVNHAYSHWRMTYFCTRSIQGRLNDLCMLITLAAQRSNNYGEVDGVTGYQTPGVNGENDGSNKDAKKLVKDVTRLLRMSHTMFWAATPTRSDGIADFHKTEGGLVGHENLPKDIEPTQFGPMLLSPDGLEMLVRYGQLTKGEREGLVACGLPPSQYAYVLLEWAGLRVMDGIEKGELRGGPGMTENFLRQISSLRGEYFNIGDYNAGRMPMAYVQVMEVLVDTLTFLAPLALYTKMGAFNIISTGLLTLFFKGLLELSKSFLDPFGKDGYSTHNINVDVLVSELNFGAASRWVDAGDSMPSETNVKMEVLDDDATVLDGPKLVKSNGIRIEENIDPSPIDISKTVSNEDIAGEAPLISFDVP</sequence>
<dbReference type="Pfam" id="PF01062">
    <property type="entry name" value="Bestrophin"/>
    <property type="match status" value="1"/>
</dbReference>
<dbReference type="InterPro" id="IPR021134">
    <property type="entry name" value="Bestrophin-like"/>
</dbReference>
<accession>A0ABD3PZ81</accession>
<evidence type="ECO:0000313" key="1">
    <source>
        <dbReference type="EMBL" id="KAL3793375.1"/>
    </source>
</evidence>
<gene>
    <name evidence="1" type="ORF">ACHAWO_002576</name>
</gene>
<protein>
    <submittedName>
        <fullName evidence="1">Uncharacterized protein</fullName>
    </submittedName>
</protein>
<name>A0ABD3PZ81_9STRA</name>
<evidence type="ECO:0000313" key="2">
    <source>
        <dbReference type="Proteomes" id="UP001530400"/>
    </source>
</evidence>
<organism evidence="1 2">
    <name type="scientific">Cyclotella atomus</name>
    <dbReference type="NCBI Taxonomy" id="382360"/>
    <lineage>
        <taxon>Eukaryota</taxon>
        <taxon>Sar</taxon>
        <taxon>Stramenopiles</taxon>
        <taxon>Ochrophyta</taxon>
        <taxon>Bacillariophyta</taxon>
        <taxon>Coscinodiscophyceae</taxon>
        <taxon>Thalassiosirophycidae</taxon>
        <taxon>Stephanodiscales</taxon>
        <taxon>Stephanodiscaceae</taxon>
        <taxon>Cyclotella</taxon>
    </lineage>
</organism>
<comment type="caution">
    <text evidence="1">The sequence shown here is derived from an EMBL/GenBank/DDBJ whole genome shotgun (WGS) entry which is preliminary data.</text>
</comment>